<dbReference type="OrthoDB" id="5348404at2759"/>
<dbReference type="EMBL" id="CYKH01000769">
    <property type="protein sequence ID" value="CUG36400.1"/>
    <property type="molecule type" value="Genomic_DNA"/>
</dbReference>
<organism evidence="1 2">
    <name type="scientific">Bodo saltans</name>
    <name type="common">Flagellated protozoan</name>
    <dbReference type="NCBI Taxonomy" id="75058"/>
    <lineage>
        <taxon>Eukaryota</taxon>
        <taxon>Discoba</taxon>
        <taxon>Euglenozoa</taxon>
        <taxon>Kinetoplastea</taxon>
        <taxon>Metakinetoplastina</taxon>
        <taxon>Eubodonida</taxon>
        <taxon>Bodonidae</taxon>
        <taxon>Bodo</taxon>
    </lineage>
</organism>
<gene>
    <name evidence="1" type="ORF">BSAL_78400</name>
</gene>
<dbReference type="Proteomes" id="UP000051952">
    <property type="component" value="Unassembled WGS sequence"/>
</dbReference>
<keyword evidence="2" id="KW-1185">Reference proteome</keyword>
<proteinExistence type="predicted"/>
<name>A0A0S4IX59_BODSA</name>
<protein>
    <submittedName>
        <fullName evidence="1">Uncharacterized protein</fullName>
    </submittedName>
</protein>
<reference evidence="2" key="1">
    <citation type="submission" date="2015-09" db="EMBL/GenBank/DDBJ databases">
        <authorList>
            <consortium name="Pathogen Informatics"/>
        </authorList>
    </citation>
    <scope>NUCLEOTIDE SEQUENCE [LARGE SCALE GENOMIC DNA]</scope>
    <source>
        <strain evidence="2">Lake Konstanz</strain>
    </source>
</reference>
<evidence type="ECO:0000313" key="1">
    <source>
        <dbReference type="EMBL" id="CUG36400.1"/>
    </source>
</evidence>
<evidence type="ECO:0000313" key="2">
    <source>
        <dbReference type="Proteomes" id="UP000051952"/>
    </source>
</evidence>
<dbReference type="VEuPathDB" id="TriTrypDB:BSAL_78400"/>
<feature type="non-terminal residue" evidence="1">
    <location>
        <position position="40"/>
    </location>
</feature>
<sequence length="40" mass="4311">MSDSANFTNDTTLVPSTAAESVILASSYIDMTWVMKDPVT</sequence>
<accession>A0A0S4IX59</accession>
<dbReference type="AlphaFoldDB" id="A0A0S4IX59"/>